<dbReference type="NCBIfam" id="TIGR02644">
    <property type="entry name" value="Y_phosphoryl"/>
    <property type="match status" value="1"/>
</dbReference>
<dbReference type="HAMAP" id="MF_01628">
    <property type="entry name" value="Thymid_phosp"/>
    <property type="match status" value="1"/>
</dbReference>
<dbReference type="GO" id="GO:0006206">
    <property type="term" value="P:pyrimidine nucleobase metabolic process"/>
    <property type="evidence" value="ECO:0007669"/>
    <property type="project" value="InterPro"/>
</dbReference>
<accession>T0ZV07</accession>
<dbReference type="InterPro" id="IPR036320">
    <property type="entry name" value="Glycosyl_Trfase_fam3_N_dom_sf"/>
</dbReference>
<dbReference type="InterPro" id="IPR000312">
    <property type="entry name" value="Glycosyl_Trfase_fam3"/>
</dbReference>
<dbReference type="InterPro" id="IPR036566">
    <property type="entry name" value="PYNP-like_C_sf"/>
</dbReference>
<dbReference type="EMBL" id="AUZX01010294">
    <property type="protein sequence ID" value="EQD48452.1"/>
    <property type="molecule type" value="Genomic_DNA"/>
</dbReference>
<dbReference type="InterPro" id="IPR013102">
    <property type="entry name" value="PYNP_C"/>
</dbReference>
<dbReference type="SUPFAM" id="SSF54680">
    <property type="entry name" value="Pyrimidine nucleoside phosphorylase C-terminal domain"/>
    <property type="match status" value="1"/>
</dbReference>
<dbReference type="Pfam" id="PF00591">
    <property type="entry name" value="Glycos_transf_3"/>
    <property type="match status" value="1"/>
</dbReference>
<dbReference type="PROSITE" id="PS00647">
    <property type="entry name" value="THYMID_PHOSPHORYLASE"/>
    <property type="match status" value="1"/>
</dbReference>
<dbReference type="GO" id="GO:0006213">
    <property type="term" value="P:pyrimidine nucleoside metabolic process"/>
    <property type="evidence" value="ECO:0007669"/>
    <property type="project" value="InterPro"/>
</dbReference>
<dbReference type="Gene3D" id="3.90.1170.30">
    <property type="entry name" value="Pyrimidine nucleoside phosphorylase-like, C-terminal domain"/>
    <property type="match status" value="1"/>
</dbReference>
<evidence type="ECO:0000256" key="3">
    <source>
        <dbReference type="ARBA" id="ARBA00022676"/>
    </source>
</evidence>
<dbReference type="InterPro" id="IPR018090">
    <property type="entry name" value="Pyrmidine_PPas_bac/euk"/>
</dbReference>
<dbReference type="InterPro" id="IPR017872">
    <property type="entry name" value="Pyrmidine_PPase_CS"/>
</dbReference>
<dbReference type="Pfam" id="PF07831">
    <property type="entry name" value="PYNP_C"/>
    <property type="match status" value="1"/>
</dbReference>
<protein>
    <submittedName>
        <fullName evidence="6">Thymidine phosphorylase</fullName>
        <ecNumber evidence="6">2.4.2.4</ecNumber>
    </submittedName>
</protein>
<dbReference type="PANTHER" id="PTHR10515">
    <property type="entry name" value="THYMIDINE PHOSPHORYLASE"/>
    <property type="match status" value="1"/>
</dbReference>
<dbReference type="InterPro" id="IPR035902">
    <property type="entry name" value="Nuc_phospho_transferase"/>
</dbReference>
<feature type="domain" description="Pyrimidine nucleoside phosphorylase C-terminal" evidence="5">
    <location>
        <begin position="349"/>
        <end position="423"/>
    </location>
</feature>
<name>T0ZV07_9ZZZZ</name>
<gene>
    <name evidence="6" type="ORF">B1A_14044</name>
</gene>
<comment type="caution">
    <text evidence="6">The sequence shown here is derived from an EMBL/GenBank/DDBJ whole genome shotgun (WGS) entry which is preliminary data.</text>
</comment>
<dbReference type="GO" id="GO:0004645">
    <property type="term" value="F:1,4-alpha-oligoglucan phosphorylase activity"/>
    <property type="evidence" value="ECO:0007669"/>
    <property type="project" value="InterPro"/>
</dbReference>
<evidence type="ECO:0000256" key="2">
    <source>
        <dbReference type="ARBA" id="ARBA00011738"/>
    </source>
</evidence>
<keyword evidence="3 6" id="KW-0328">Glycosyltransferase</keyword>
<dbReference type="FunFam" id="3.40.1030.10:FF:000003">
    <property type="entry name" value="Pyrimidine-nucleoside phosphorylase"/>
    <property type="match status" value="1"/>
</dbReference>
<dbReference type="SUPFAM" id="SSF52418">
    <property type="entry name" value="Nucleoside phosphorylase/phosphoribosyltransferase catalytic domain"/>
    <property type="match status" value="1"/>
</dbReference>
<dbReference type="PIRSF" id="PIRSF000478">
    <property type="entry name" value="TP_PyNP"/>
    <property type="match status" value="1"/>
</dbReference>
<dbReference type="GO" id="GO:0005829">
    <property type="term" value="C:cytosol"/>
    <property type="evidence" value="ECO:0007669"/>
    <property type="project" value="TreeGrafter"/>
</dbReference>
<dbReference type="InterPro" id="IPR017459">
    <property type="entry name" value="Glycosyl_Trfase_fam3_N_dom"/>
</dbReference>
<reference evidence="6" key="2">
    <citation type="journal article" date="2014" name="ISME J.">
        <title>Microbial stratification in low pH oxic and suboxic macroscopic growths along an acid mine drainage.</title>
        <authorList>
            <person name="Mendez-Garcia C."/>
            <person name="Mesa V."/>
            <person name="Sprenger R.R."/>
            <person name="Richter M."/>
            <person name="Diez M.S."/>
            <person name="Solano J."/>
            <person name="Bargiela R."/>
            <person name="Golyshina O.V."/>
            <person name="Manteca A."/>
            <person name="Ramos J.L."/>
            <person name="Gallego J.R."/>
            <person name="Llorente I."/>
            <person name="Martins Dos Santos V.A."/>
            <person name="Jensen O.N."/>
            <person name="Pelaez A.I."/>
            <person name="Sanchez J."/>
            <person name="Ferrer M."/>
        </authorList>
    </citation>
    <scope>NUCLEOTIDE SEQUENCE</scope>
</reference>
<evidence type="ECO:0000313" key="6">
    <source>
        <dbReference type="EMBL" id="EQD48452.1"/>
    </source>
</evidence>
<dbReference type="NCBIfam" id="NF004490">
    <property type="entry name" value="PRK05820.1"/>
    <property type="match status" value="1"/>
</dbReference>
<keyword evidence="4 6" id="KW-0808">Transferase</keyword>
<comment type="subunit">
    <text evidence="2">Homodimer.</text>
</comment>
<dbReference type="PANTHER" id="PTHR10515:SF0">
    <property type="entry name" value="THYMIDINE PHOSPHORYLASE"/>
    <property type="match status" value="1"/>
</dbReference>
<evidence type="ECO:0000256" key="4">
    <source>
        <dbReference type="ARBA" id="ARBA00022679"/>
    </source>
</evidence>
<comment type="similarity">
    <text evidence="1">Belongs to the thymidine/pyrimidine-nucleoside phosphorylase family.</text>
</comment>
<proteinExistence type="inferred from homology"/>
<evidence type="ECO:0000256" key="1">
    <source>
        <dbReference type="ARBA" id="ARBA00006915"/>
    </source>
</evidence>
<organism evidence="6">
    <name type="scientific">mine drainage metagenome</name>
    <dbReference type="NCBI Taxonomy" id="410659"/>
    <lineage>
        <taxon>unclassified sequences</taxon>
        <taxon>metagenomes</taxon>
        <taxon>ecological metagenomes</taxon>
    </lineage>
</organism>
<dbReference type="Gene3D" id="1.20.970.10">
    <property type="entry name" value="Transferase, Pyrimidine Nucleoside Phosphorylase, Chain C"/>
    <property type="match status" value="1"/>
</dbReference>
<dbReference type="SMART" id="SM00941">
    <property type="entry name" value="PYNP_C"/>
    <property type="match status" value="1"/>
</dbReference>
<reference evidence="6" key="1">
    <citation type="submission" date="2013-08" db="EMBL/GenBank/DDBJ databases">
        <authorList>
            <person name="Mendez C."/>
            <person name="Richter M."/>
            <person name="Ferrer M."/>
            <person name="Sanchez J."/>
        </authorList>
    </citation>
    <scope>NUCLEOTIDE SEQUENCE</scope>
</reference>
<dbReference type="SUPFAM" id="SSF47648">
    <property type="entry name" value="Nucleoside phosphorylase/phosphoribosyltransferase N-terminal domain"/>
    <property type="match status" value="1"/>
</dbReference>
<dbReference type="InterPro" id="IPR000053">
    <property type="entry name" value="Thymidine/pyrmidine_PPase"/>
</dbReference>
<dbReference type="Pfam" id="PF02885">
    <property type="entry name" value="Glycos_trans_3N"/>
    <property type="match status" value="1"/>
</dbReference>
<dbReference type="AlphaFoldDB" id="T0ZV07"/>
<dbReference type="InterPro" id="IPR013465">
    <property type="entry name" value="Thymidine_Pase"/>
</dbReference>
<dbReference type="GO" id="GO:0009032">
    <property type="term" value="F:thymidine phosphorylase activity"/>
    <property type="evidence" value="ECO:0007669"/>
    <property type="project" value="UniProtKB-EC"/>
</dbReference>
<dbReference type="Gene3D" id="3.40.1030.10">
    <property type="entry name" value="Nucleoside phosphorylase/phosphoribosyltransferase catalytic domain"/>
    <property type="match status" value="1"/>
</dbReference>
<sequence length="440" mass="46355">MIFKNLIRKKRDGSTLTQEEIEFFVRGLADASIPAEQVAALAMAVYFRSMSFAESGALTVAMANSGVRLRWDELRDRGPVIDKHSTGGVGDKVSFLLAPIAAACGCFVPMISGRGLGHTGGTLDKLDAVPGYRSMPTVEEFRKVVGSAGCAIIGQTDQLAPADRRLYAIRDVTATVESIPLITASILSKKIAAGLDALVMDVKTGSGAFMETLEDARALSRSIIGVAGEAGLQTHAVITDMSQTLGWSVGNALEIAESLAFLAGDSREPRLAEVVFTLSAEMLVMGKVTESHAEARKRVEAAVRSGEAAERFAQMVAELGGPADLLSRSSRYLPQAPRVEPVFAQTDGYVAAVDARAVGNVLVELGGGRKVAGQTLDLAVGLTDVVGIGARVGKEQPLAMVHARSAEQVRQASEGLRAAVTLSERPVSPPPIVHEILVKI</sequence>
<evidence type="ECO:0000259" key="5">
    <source>
        <dbReference type="SMART" id="SM00941"/>
    </source>
</evidence>
<dbReference type="EC" id="2.4.2.4" evidence="6"/>
<dbReference type="NCBIfam" id="TIGR02643">
    <property type="entry name" value="T_phosphoryl"/>
    <property type="match status" value="1"/>
</dbReference>